<keyword evidence="1" id="KW-0614">Plasmid</keyword>
<dbReference type="EMBL" id="AP023200">
    <property type="protein sequence ID" value="BCG39809.1"/>
    <property type="molecule type" value="Genomic_DNA"/>
</dbReference>
<evidence type="ECO:0000313" key="2">
    <source>
        <dbReference type="Proteomes" id="UP000509260"/>
    </source>
</evidence>
<dbReference type="AlphaFoldDB" id="A0ABC8E7Y5"/>
<reference evidence="1 2" key="1">
    <citation type="submission" date="2020-06" db="EMBL/GenBank/DDBJ databases">
        <title>Whole-genome sequencing of blaNDM-5 positive Escherichia coli isolated from a Japanese patient with no history of travel abroad.</title>
        <authorList>
            <person name="Ito Y."/>
            <person name="Aoki K."/>
            <person name="Nakayama N."/>
            <person name="Ohtsuka M."/>
            <person name="Ota M."/>
            <person name="Kaneko N."/>
            <person name="Yoshida M."/>
            <person name="Ishii Y."/>
            <person name="Tateda K."/>
            <person name="Matsuse H."/>
        </authorList>
    </citation>
    <scope>NUCLEOTIDE SEQUENCE [LARGE SCALE GENOMIC DNA]</scope>
    <source>
        <strain evidence="1 2">TUM18780</strain>
        <plasmid evidence="2">pmty18780-3 dna</plasmid>
    </source>
</reference>
<evidence type="ECO:0000313" key="1">
    <source>
        <dbReference type="EMBL" id="BCG39809.1"/>
    </source>
</evidence>
<geneLocation type="plasmid" evidence="2">
    <name>pmty18780-3 dna</name>
</geneLocation>
<organism evidence="1 2">
    <name type="scientific">Escherichia coli</name>
    <dbReference type="NCBI Taxonomy" id="562"/>
    <lineage>
        <taxon>Bacteria</taxon>
        <taxon>Pseudomonadati</taxon>
        <taxon>Pseudomonadota</taxon>
        <taxon>Gammaproteobacteria</taxon>
        <taxon>Enterobacterales</taxon>
        <taxon>Enterobacteriaceae</taxon>
        <taxon>Escherichia</taxon>
    </lineage>
</organism>
<dbReference type="Proteomes" id="UP000509260">
    <property type="component" value="Plasmid pMTY18780-3"/>
</dbReference>
<protein>
    <submittedName>
        <fullName evidence="1">Uncharacterized protein</fullName>
    </submittedName>
</protein>
<name>A0ABC8E7Y5_ECOLX</name>
<sequence length="69" mass="7608">MVINSHEKGWAAIVPCKITYKLAKEVKELRNASSESESTKAAINTLIRMGFTWNGGAYWQAPQPILSGN</sequence>
<accession>A0ABC8E7Y5</accession>
<gene>
    <name evidence="1" type="ORF">TUM18780_49710</name>
</gene>
<proteinExistence type="predicted"/>